<feature type="compositionally biased region" description="Basic and acidic residues" evidence="4">
    <location>
        <begin position="205"/>
        <end position="218"/>
    </location>
</feature>
<comment type="caution">
    <text evidence="5">The sequence shown here is derived from an EMBL/GenBank/DDBJ whole genome shotgun (WGS) entry which is preliminary data.</text>
</comment>
<evidence type="ECO:0000256" key="1">
    <source>
        <dbReference type="ARBA" id="ARBA00004123"/>
    </source>
</evidence>
<dbReference type="AlphaFoldDB" id="A0A5M3N5M0"/>
<keyword evidence="3" id="KW-0539">Nucleus</keyword>
<evidence type="ECO:0000256" key="2">
    <source>
        <dbReference type="ARBA" id="ARBA00009072"/>
    </source>
</evidence>
<proteinExistence type="inferred from homology"/>
<reference evidence="6" key="1">
    <citation type="journal article" date="2012" name="Science">
        <title>The Paleozoic origin of enzymatic lignin decomposition reconstructed from 31 fungal genomes.</title>
        <authorList>
            <person name="Floudas D."/>
            <person name="Binder M."/>
            <person name="Riley R."/>
            <person name="Barry K."/>
            <person name="Blanchette R.A."/>
            <person name="Henrissat B."/>
            <person name="Martinez A.T."/>
            <person name="Otillar R."/>
            <person name="Spatafora J.W."/>
            <person name="Yadav J.S."/>
            <person name="Aerts A."/>
            <person name="Benoit I."/>
            <person name="Boyd A."/>
            <person name="Carlson A."/>
            <person name="Copeland A."/>
            <person name="Coutinho P.M."/>
            <person name="de Vries R.P."/>
            <person name="Ferreira P."/>
            <person name="Findley K."/>
            <person name="Foster B."/>
            <person name="Gaskell J."/>
            <person name="Glotzer D."/>
            <person name="Gorecki P."/>
            <person name="Heitman J."/>
            <person name="Hesse C."/>
            <person name="Hori C."/>
            <person name="Igarashi K."/>
            <person name="Jurgens J.A."/>
            <person name="Kallen N."/>
            <person name="Kersten P."/>
            <person name="Kohler A."/>
            <person name="Kuees U."/>
            <person name="Kumar T.K.A."/>
            <person name="Kuo A."/>
            <person name="LaButti K."/>
            <person name="Larrondo L.F."/>
            <person name="Lindquist E."/>
            <person name="Ling A."/>
            <person name="Lombard V."/>
            <person name="Lucas S."/>
            <person name="Lundell T."/>
            <person name="Martin R."/>
            <person name="McLaughlin D.J."/>
            <person name="Morgenstern I."/>
            <person name="Morin E."/>
            <person name="Murat C."/>
            <person name="Nagy L.G."/>
            <person name="Nolan M."/>
            <person name="Ohm R.A."/>
            <person name="Patyshakuliyeva A."/>
            <person name="Rokas A."/>
            <person name="Ruiz-Duenas F.J."/>
            <person name="Sabat G."/>
            <person name="Salamov A."/>
            <person name="Samejima M."/>
            <person name="Schmutz J."/>
            <person name="Slot J.C."/>
            <person name="St John F."/>
            <person name="Stenlid J."/>
            <person name="Sun H."/>
            <person name="Sun S."/>
            <person name="Syed K."/>
            <person name="Tsang A."/>
            <person name="Wiebenga A."/>
            <person name="Young D."/>
            <person name="Pisabarro A."/>
            <person name="Eastwood D.C."/>
            <person name="Martin F."/>
            <person name="Cullen D."/>
            <person name="Grigoriev I.V."/>
            <person name="Hibbett D.S."/>
        </authorList>
    </citation>
    <scope>NUCLEOTIDE SEQUENCE [LARGE SCALE GENOMIC DNA]</scope>
    <source>
        <strain evidence="6">RWD-64-598 SS2</strain>
    </source>
</reference>
<name>A0A5M3N5M0_CONPW</name>
<evidence type="ECO:0000313" key="6">
    <source>
        <dbReference type="Proteomes" id="UP000053558"/>
    </source>
</evidence>
<evidence type="ECO:0000313" key="5">
    <source>
        <dbReference type="EMBL" id="EIW86606.1"/>
    </source>
</evidence>
<accession>A0A5M3N5M0</accession>
<feature type="compositionally biased region" description="Polar residues" evidence="4">
    <location>
        <begin position="219"/>
        <end position="229"/>
    </location>
</feature>
<organism evidence="5 6">
    <name type="scientific">Coniophora puteana (strain RWD-64-598)</name>
    <name type="common">Brown rot fungus</name>
    <dbReference type="NCBI Taxonomy" id="741705"/>
    <lineage>
        <taxon>Eukaryota</taxon>
        <taxon>Fungi</taxon>
        <taxon>Dikarya</taxon>
        <taxon>Basidiomycota</taxon>
        <taxon>Agaricomycotina</taxon>
        <taxon>Agaricomycetes</taxon>
        <taxon>Agaricomycetidae</taxon>
        <taxon>Boletales</taxon>
        <taxon>Coniophorineae</taxon>
        <taxon>Coniophoraceae</taxon>
        <taxon>Coniophora</taxon>
    </lineage>
</organism>
<dbReference type="PANTHER" id="PTHR12940">
    <property type="entry name" value="ES-2 PROTEIN - RELATED"/>
    <property type="match status" value="1"/>
</dbReference>
<dbReference type="EMBL" id="JH711573">
    <property type="protein sequence ID" value="EIW86606.1"/>
    <property type="molecule type" value="Genomic_DNA"/>
</dbReference>
<feature type="region of interest" description="Disordered" evidence="4">
    <location>
        <begin position="72"/>
        <end position="116"/>
    </location>
</feature>
<evidence type="ECO:0000256" key="3">
    <source>
        <dbReference type="ARBA" id="ARBA00023242"/>
    </source>
</evidence>
<comment type="similarity">
    <text evidence="2">Belongs to the ESS2 family.</text>
</comment>
<evidence type="ECO:0000256" key="4">
    <source>
        <dbReference type="SAM" id="MobiDB-lite"/>
    </source>
</evidence>
<gene>
    <name evidence="5" type="ORF">CONPUDRAFT_115112</name>
</gene>
<feature type="region of interest" description="Disordered" evidence="4">
    <location>
        <begin position="369"/>
        <end position="506"/>
    </location>
</feature>
<keyword evidence="6" id="KW-1185">Reference proteome</keyword>
<comment type="subcellular location">
    <subcellularLocation>
        <location evidence="1">Nucleus</location>
    </subcellularLocation>
</comment>
<dbReference type="OMA" id="AQNDYLD"/>
<dbReference type="RefSeq" id="XP_007763361.1">
    <property type="nucleotide sequence ID" value="XM_007765171.1"/>
</dbReference>
<dbReference type="Pfam" id="PF09751">
    <property type="entry name" value="Es2"/>
    <property type="match status" value="1"/>
</dbReference>
<sequence length="506" mass="56103">MASPPPEPPSRSLNRQEVLEEDEYTAALSRIIARDFFPSLIHLDATNEYLDAISSQDPHLIQASVRRLQQISETPTPRRGGPWQTPSQTPLGSGPFETPLRSPAGEPPPKRARYDSDMSLDSFQTKYTSEDNASFTQILDDENRKRREMWGWAWEAQKRVEAQRERMLEGREKMLLDAPPVPGVREKFMIEQPKLAGLITAKEDAGGKINDDSSKDDGSNTQLILANQSEPEEFVDVMAPTKDTRSAAVDGWKFKTRNSLMFPPDADVSPYDPSTAVTKERKKEANPKIVKHANTRLPEQSETEPRARSEPPSPTRSRIEAAITGTPYRPKSPQINNFSLVPTMPSLSAAEMGPSAVRQLMTWGTLSATPRVLNQSDDPAEALPPPSTPFHLSAPSNREALSHRLSAQASKNLRAKAELLNLTPTRASKPGSMGPPSFTPRRVDAPGNLTPAARRLLDRSTMGTAAARRAEAMQRTSQWQSNERTREKDLSHVRWTPTPTASGRKS</sequence>
<protein>
    <recommendedName>
        <fullName evidence="7">Nuclear protein DGCR14</fullName>
    </recommendedName>
</protein>
<dbReference type="OrthoDB" id="19679at2759"/>
<dbReference type="InterPro" id="IPR019148">
    <property type="entry name" value="Nuclear_protein_DGCR14_ESS-2"/>
</dbReference>
<dbReference type="GO" id="GO:0071013">
    <property type="term" value="C:catalytic step 2 spliceosome"/>
    <property type="evidence" value="ECO:0007669"/>
    <property type="project" value="TreeGrafter"/>
</dbReference>
<feature type="region of interest" description="Disordered" evidence="4">
    <location>
        <begin position="205"/>
        <end position="339"/>
    </location>
</feature>
<dbReference type="Proteomes" id="UP000053558">
    <property type="component" value="Unassembled WGS sequence"/>
</dbReference>
<evidence type="ECO:0008006" key="7">
    <source>
        <dbReference type="Google" id="ProtNLM"/>
    </source>
</evidence>
<dbReference type="PANTHER" id="PTHR12940:SF0">
    <property type="entry name" value="SPLICING FACTOR ESS-2 HOMOLOG"/>
    <property type="match status" value="1"/>
</dbReference>
<feature type="compositionally biased region" description="Basic and acidic residues" evidence="4">
    <location>
        <begin position="483"/>
        <end position="492"/>
    </location>
</feature>
<dbReference type="GeneID" id="19199123"/>
<dbReference type="KEGG" id="cput:CONPUDRAFT_115112"/>
<feature type="compositionally biased region" description="Polar residues" evidence="4">
    <location>
        <begin position="497"/>
        <end position="506"/>
    </location>
</feature>